<feature type="region of interest" description="Disordered" evidence="1">
    <location>
        <begin position="433"/>
        <end position="471"/>
    </location>
</feature>
<feature type="region of interest" description="Disordered" evidence="1">
    <location>
        <begin position="1"/>
        <end position="96"/>
    </location>
</feature>
<dbReference type="InterPro" id="IPR007139">
    <property type="entry name" value="DUF349"/>
</dbReference>
<feature type="compositionally biased region" description="Low complexity" evidence="1">
    <location>
        <begin position="15"/>
        <end position="49"/>
    </location>
</feature>
<name>A0A916T2Q5_9ACTN</name>
<organism evidence="2 3">
    <name type="scientific">Gordonia jinhuaensis</name>
    <dbReference type="NCBI Taxonomy" id="1517702"/>
    <lineage>
        <taxon>Bacteria</taxon>
        <taxon>Bacillati</taxon>
        <taxon>Actinomycetota</taxon>
        <taxon>Actinomycetes</taxon>
        <taxon>Mycobacteriales</taxon>
        <taxon>Gordoniaceae</taxon>
        <taxon>Gordonia</taxon>
    </lineage>
</organism>
<evidence type="ECO:0000313" key="3">
    <source>
        <dbReference type="Proteomes" id="UP000621454"/>
    </source>
</evidence>
<evidence type="ECO:0000256" key="1">
    <source>
        <dbReference type="SAM" id="MobiDB-lite"/>
    </source>
</evidence>
<gene>
    <name evidence="2" type="ORF">GCM10011489_12790</name>
</gene>
<dbReference type="Pfam" id="PF03993">
    <property type="entry name" value="DUF349"/>
    <property type="match status" value="3"/>
</dbReference>
<sequence>MTGEQTTPGAHEPDSAASPGSPAAPESSVAPESPATAPASEASPAAPAATPKPGPKPGPRPGAPKPGPKPGAHPAPVAAADPTPARPASDPTAFGRIDDDGVVWLITPEGEHQVGSWQAGTVAEGLAHFGRRYDDLATEVEILEERLEAGSGDPRKTKSAAQAVLDGLPTAAVIGDVAALEAKLRALVDGADSTAAEQNKRREQARAAAIARKETLAAEAEQIGAESTQWKVAGDRLRAILDEWKTIKGVDRKTDDVLWKRYSRARDAFNRRRGAHFAELDRERAGAKARKEELIVAAEELSDSTDWAATSARFRELLAEWKAAGRAPRDTDDALWARFKAAQDVFFAARKAANNEQNAEFTANGEAKEELLAEAERTIDPDSDLDAARRAFGEIRDRWDAIGKVPREKMASLESRIRALEKRIRDAEEARWHRTDPAAKARAEQFASRVEQLEEQADKAEASGKTKEAAKLREQAVQWREWARAAESAISDR</sequence>
<reference evidence="2" key="1">
    <citation type="journal article" date="2014" name="Int. J. Syst. Evol. Microbiol.">
        <title>Complete genome sequence of Corynebacterium casei LMG S-19264T (=DSM 44701T), isolated from a smear-ripened cheese.</title>
        <authorList>
            <consortium name="US DOE Joint Genome Institute (JGI-PGF)"/>
            <person name="Walter F."/>
            <person name="Albersmeier A."/>
            <person name="Kalinowski J."/>
            <person name="Ruckert C."/>
        </authorList>
    </citation>
    <scope>NUCLEOTIDE SEQUENCE</scope>
    <source>
        <strain evidence="2">CGMCC 1.12827</strain>
    </source>
</reference>
<feature type="compositionally biased region" description="Pro residues" evidence="1">
    <location>
        <begin position="50"/>
        <end position="73"/>
    </location>
</feature>
<proteinExistence type="predicted"/>
<dbReference type="EMBL" id="BMGC01000006">
    <property type="protein sequence ID" value="GGB26097.1"/>
    <property type="molecule type" value="Genomic_DNA"/>
</dbReference>
<dbReference type="Proteomes" id="UP000621454">
    <property type="component" value="Unassembled WGS sequence"/>
</dbReference>
<comment type="caution">
    <text evidence="2">The sequence shown here is derived from an EMBL/GenBank/DDBJ whole genome shotgun (WGS) entry which is preliminary data.</text>
</comment>
<feature type="compositionally biased region" description="Low complexity" evidence="1">
    <location>
        <begin position="74"/>
        <end position="93"/>
    </location>
</feature>
<dbReference type="AlphaFoldDB" id="A0A916T2Q5"/>
<feature type="compositionally biased region" description="Basic and acidic residues" evidence="1">
    <location>
        <begin position="456"/>
        <end position="471"/>
    </location>
</feature>
<evidence type="ECO:0008006" key="4">
    <source>
        <dbReference type="Google" id="ProtNLM"/>
    </source>
</evidence>
<feature type="compositionally biased region" description="Basic and acidic residues" evidence="1">
    <location>
        <begin position="433"/>
        <end position="443"/>
    </location>
</feature>
<evidence type="ECO:0000313" key="2">
    <source>
        <dbReference type="EMBL" id="GGB26097.1"/>
    </source>
</evidence>
<reference evidence="2" key="2">
    <citation type="submission" date="2020-09" db="EMBL/GenBank/DDBJ databases">
        <authorList>
            <person name="Sun Q."/>
            <person name="Zhou Y."/>
        </authorList>
    </citation>
    <scope>NUCLEOTIDE SEQUENCE</scope>
    <source>
        <strain evidence="2">CGMCC 1.12827</strain>
    </source>
</reference>
<keyword evidence="3" id="KW-1185">Reference proteome</keyword>
<accession>A0A916T2Q5</accession>
<dbReference type="RefSeq" id="WP_188585751.1">
    <property type="nucleotide sequence ID" value="NZ_BMGC01000006.1"/>
</dbReference>
<protein>
    <recommendedName>
        <fullName evidence="4">DUF349 domain-containing protein</fullName>
    </recommendedName>
</protein>